<dbReference type="InterPro" id="IPR052894">
    <property type="entry name" value="AsmA-related"/>
</dbReference>
<dbReference type="RefSeq" id="WP_224080490.1">
    <property type="nucleotide sequence ID" value="NZ_CAJZAI010000006.1"/>
</dbReference>
<evidence type="ECO:0000313" key="4">
    <source>
        <dbReference type="EMBL" id="CAG9175214.1"/>
    </source>
</evidence>
<evidence type="ECO:0000256" key="1">
    <source>
        <dbReference type="SAM" id="MobiDB-lite"/>
    </source>
</evidence>
<feature type="region of interest" description="Disordered" evidence="1">
    <location>
        <begin position="201"/>
        <end position="235"/>
    </location>
</feature>
<protein>
    <recommendedName>
        <fullName evidence="3">AsmA domain-containing protein</fullName>
    </recommendedName>
</protein>
<dbReference type="PANTHER" id="PTHR30441:SF9">
    <property type="entry name" value="ASMA FAMILY PROTEIN YHJG"/>
    <property type="match status" value="1"/>
</dbReference>
<dbReference type="Proteomes" id="UP000727654">
    <property type="component" value="Unassembled WGS sequence"/>
</dbReference>
<keyword evidence="2" id="KW-0812">Transmembrane</keyword>
<organism evidence="4 5">
    <name type="scientific">Cupriavidus laharis</name>
    <dbReference type="NCBI Taxonomy" id="151654"/>
    <lineage>
        <taxon>Bacteria</taxon>
        <taxon>Pseudomonadati</taxon>
        <taxon>Pseudomonadota</taxon>
        <taxon>Betaproteobacteria</taxon>
        <taxon>Burkholderiales</taxon>
        <taxon>Burkholderiaceae</taxon>
        <taxon>Cupriavidus</taxon>
    </lineage>
</organism>
<keyword evidence="2" id="KW-0472">Membrane</keyword>
<evidence type="ECO:0000313" key="5">
    <source>
        <dbReference type="Proteomes" id="UP000727654"/>
    </source>
</evidence>
<proteinExistence type="predicted"/>
<comment type="caution">
    <text evidence="4">The sequence shown here is derived from an EMBL/GenBank/DDBJ whole genome shotgun (WGS) entry which is preliminary data.</text>
</comment>
<feature type="domain" description="AsmA" evidence="3">
    <location>
        <begin position="1"/>
        <end position="599"/>
    </location>
</feature>
<dbReference type="InterPro" id="IPR007844">
    <property type="entry name" value="AsmA"/>
</dbReference>
<feature type="compositionally biased region" description="Low complexity" evidence="1">
    <location>
        <begin position="720"/>
        <end position="782"/>
    </location>
</feature>
<feature type="transmembrane region" description="Helical" evidence="2">
    <location>
        <begin position="7"/>
        <end position="29"/>
    </location>
</feature>
<feature type="region of interest" description="Disordered" evidence="1">
    <location>
        <begin position="699"/>
        <end position="788"/>
    </location>
</feature>
<dbReference type="EMBL" id="CAJZAI010000006">
    <property type="protein sequence ID" value="CAG9175214.1"/>
    <property type="molecule type" value="Genomic_DNA"/>
</dbReference>
<gene>
    <name evidence="4" type="ORF">LMG23992_02897</name>
</gene>
<dbReference type="PANTHER" id="PTHR30441">
    <property type="entry name" value="DUF748 DOMAIN-CONTAINING PROTEIN"/>
    <property type="match status" value="1"/>
</dbReference>
<evidence type="ECO:0000256" key="2">
    <source>
        <dbReference type="SAM" id="Phobius"/>
    </source>
</evidence>
<dbReference type="Pfam" id="PF05170">
    <property type="entry name" value="AsmA"/>
    <property type="match status" value="1"/>
</dbReference>
<reference evidence="4 5" key="1">
    <citation type="submission" date="2021-08" db="EMBL/GenBank/DDBJ databases">
        <authorList>
            <person name="Peeters C."/>
        </authorList>
    </citation>
    <scope>NUCLEOTIDE SEQUENCE [LARGE SCALE GENOMIC DNA]</scope>
    <source>
        <strain evidence="4 5">LMG 23992</strain>
    </source>
</reference>
<name>A0ABM8X5K2_9BURK</name>
<evidence type="ECO:0000259" key="3">
    <source>
        <dbReference type="Pfam" id="PF05170"/>
    </source>
</evidence>
<accession>A0ABM8X5K2</accession>
<sequence length="788" mass="83478">MPVRRKVILWTVLTPILLIALLVILILTFDWNRVKPWLNERVSEAIGRPFAINGDLTVTWRTAEGETGWHTLVPWPRLSARDITIGNPDWAKAPNIATVRELIFVLRPVPLLAHEIAVPTIVIDSPAVWLERLADNRNNWTFDTGPESGTSSWHLDIGEVVLARGNLALSDQAQKIELQAMVDTMGDGALYDKARDGALVAPDASAPASESAPATPATPAAASAPPASGPPANAVAGNQRYGLRWKASGRYNDATISASGKAGNVLSLRNVNVPFPLLADVRVGATRAVIEGTLANPAHLAALDVHLQLQGDSMAKLYALTGIVLPSTPPYETRGRLVATIRKGASVYAYRGFTGRVGGSDLSGTLTFTQRAPRPLLAGELVSNELRFVDLAPLIGANAQPGKAAPDSNVRQPAGKALPVAPFRTERWDSIDADVRFTGKRIIRDERLPITNLVTHLKLQDAVLLLDPLNFGIASGNLVSTIRLEGKREPMGAMVDMRADHLKLKQLFPTVESMRASIGEINGSARLSAAGNSVAALLGSSNGEARLLVENGTVSKFLLEAMGLNVGSVIISKLFGDKPVQINCGVSDFAFTNGIARARTFVLDTQDAEITAEGAIDLNSEKLAMTIHPDSKGVRIFSLRSPLYVGGTLKQPRVSPDIGVLALRAGGALTLALLAPVATAVVPLVDLSSSKENQCGRLLADLRKRPTAPPPGKAYRDPKAPNAASAVAAELRKPGQGSAAEQAKQAQQAQEGHAAPGQQTADGARSPARQPAAPANRPANDAELYQGG</sequence>
<keyword evidence="2" id="KW-1133">Transmembrane helix</keyword>
<keyword evidence="5" id="KW-1185">Reference proteome</keyword>